<evidence type="ECO:0000313" key="2">
    <source>
        <dbReference type="Proteomes" id="UP001066276"/>
    </source>
</evidence>
<organism evidence="1 2">
    <name type="scientific">Pleurodeles waltl</name>
    <name type="common">Iberian ribbed newt</name>
    <dbReference type="NCBI Taxonomy" id="8319"/>
    <lineage>
        <taxon>Eukaryota</taxon>
        <taxon>Metazoa</taxon>
        <taxon>Chordata</taxon>
        <taxon>Craniata</taxon>
        <taxon>Vertebrata</taxon>
        <taxon>Euteleostomi</taxon>
        <taxon>Amphibia</taxon>
        <taxon>Batrachia</taxon>
        <taxon>Caudata</taxon>
        <taxon>Salamandroidea</taxon>
        <taxon>Salamandridae</taxon>
        <taxon>Pleurodelinae</taxon>
        <taxon>Pleurodeles</taxon>
    </lineage>
</organism>
<protein>
    <submittedName>
        <fullName evidence="1">Uncharacterized protein</fullName>
    </submittedName>
</protein>
<dbReference type="AlphaFoldDB" id="A0AAV7T6M9"/>
<dbReference type="Proteomes" id="UP001066276">
    <property type="component" value="Chromosome 4_1"/>
</dbReference>
<evidence type="ECO:0000313" key="1">
    <source>
        <dbReference type="EMBL" id="KAJ1171761.1"/>
    </source>
</evidence>
<accession>A0AAV7T6M9</accession>
<comment type="caution">
    <text evidence="1">The sequence shown here is derived from an EMBL/GenBank/DDBJ whole genome shotgun (WGS) entry which is preliminary data.</text>
</comment>
<gene>
    <name evidence="1" type="ORF">NDU88_003619</name>
</gene>
<proteinExistence type="predicted"/>
<name>A0AAV7T6M9_PLEWA</name>
<sequence length="163" mass="18177">MESGGRSPRMMTSNAIWRRAPRACVGAQGSLGAVVPKGSAGLQSDAPRRLRGVRTRVCAASSGDCSPLTTKVKKGQSMYKDEFKRLLNNEHHYKRLSRDPTPDIQEEIDFLVNKGIENDWITKQEAAFLVQPNPKTPYFYILPKIHKGKIPPPGTYNCTVMFT</sequence>
<keyword evidence="2" id="KW-1185">Reference proteome</keyword>
<dbReference type="EMBL" id="JANPWB010000007">
    <property type="protein sequence ID" value="KAJ1171761.1"/>
    <property type="molecule type" value="Genomic_DNA"/>
</dbReference>
<reference evidence="1" key="1">
    <citation type="journal article" date="2022" name="bioRxiv">
        <title>Sequencing and chromosome-scale assembly of the giantPleurodeles waltlgenome.</title>
        <authorList>
            <person name="Brown T."/>
            <person name="Elewa A."/>
            <person name="Iarovenko S."/>
            <person name="Subramanian E."/>
            <person name="Araus A.J."/>
            <person name="Petzold A."/>
            <person name="Susuki M."/>
            <person name="Suzuki K.-i.T."/>
            <person name="Hayashi T."/>
            <person name="Toyoda A."/>
            <person name="Oliveira C."/>
            <person name="Osipova E."/>
            <person name="Leigh N.D."/>
            <person name="Simon A."/>
            <person name="Yun M.H."/>
        </authorList>
    </citation>
    <scope>NUCLEOTIDE SEQUENCE</scope>
    <source>
        <strain evidence="1">20211129_DDA</strain>
        <tissue evidence="1">Liver</tissue>
    </source>
</reference>